<protein>
    <submittedName>
        <fullName evidence="2">Uncharacterized protein</fullName>
    </submittedName>
</protein>
<dbReference type="Proteomes" id="UP000051530">
    <property type="component" value="Unassembled WGS sequence"/>
</dbReference>
<comment type="caution">
    <text evidence="2">The sequence shown here is derived from an EMBL/GenBank/DDBJ whole genome shotgun (WGS) entry which is preliminary data.</text>
</comment>
<feature type="region of interest" description="Disordered" evidence="1">
    <location>
        <begin position="163"/>
        <end position="182"/>
    </location>
</feature>
<evidence type="ECO:0000313" key="3">
    <source>
        <dbReference type="Proteomes" id="UP000051530"/>
    </source>
</evidence>
<organism evidence="2 3">
    <name type="scientific">Pseudoloma neurophilia</name>
    <dbReference type="NCBI Taxonomy" id="146866"/>
    <lineage>
        <taxon>Eukaryota</taxon>
        <taxon>Fungi</taxon>
        <taxon>Fungi incertae sedis</taxon>
        <taxon>Microsporidia</taxon>
        <taxon>Pseudoloma</taxon>
    </lineage>
</organism>
<dbReference type="AlphaFoldDB" id="A0A0R0LWD0"/>
<reference evidence="2 3" key="1">
    <citation type="submission" date="2015-07" db="EMBL/GenBank/DDBJ databases">
        <title>The genome of Pseudoloma neurophilia, a relevant intracellular parasite of the zebrafish.</title>
        <authorList>
            <person name="Ndikumana S."/>
            <person name="Pelin A."/>
            <person name="Sanders J."/>
            <person name="Corradi N."/>
        </authorList>
    </citation>
    <scope>NUCLEOTIDE SEQUENCE [LARGE SCALE GENOMIC DNA]</scope>
    <source>
        <strain evidence="2 3">MK1</strain>
    </source>
</reference>
<sequence length="285" mass="33274">MSICLCTVYSNLNHFLFHLKLKMPPCPQTFFSSQMSHLFINDTLFNSKDFLRRLLVKENESEFLITFLNEMKEPEEQHIVTENDLMADRPNKDKDVDEFEEDLDYTTLFSQNMDNLGYFTDNTTEEATIEEIQTNNHKTNEFETNDDKNAEKFFLTDSSSFSGKDTFSQKNTTSSPKSQNIQKNENQIKMNKKILLITDKPCLLHPIDTFQSRSIDILILEDHTISELKTILECYKTVVIYKLTLFQASILCKLSENCIVIGKNGYKLRCQNGKYFLEEKFVDFS</sequence>
<gene>
    <name evidence="2" type="ORF">M153_668000337</name>
</gene>
<proteinExistence type="predicted"/>
<dbReference type="EMBL" id="LGUB01000253">
    <property type="protein sequence ID" value="KRH93676.1"/>
    <property type="molecule type" value="Genomic_DNA"/>
</dbReference>
<evidence type="ECO:0000313" key="2">
    <source>
        <dbReference type="EMBL" id="KRH93676.1"/>
    </source>
</evidence>
<accession>A0A0R0LWD0</accession>
<evidence type="ECO:0000256" key="1">
    <source>
        <dbReference type="SAM" id="MobiDB-lite"/>
    </source>
</evidence>
<keyword evidence="3" id="KW-1185">Reference proteome</keyword>
<dbReference type="VEuPathDB" id="MicrosporidiaDB:M153_668000337"/>
<name>A0A0R0LWD0_9MICR</name>